<dbReference type="InterPro" id="IPR050680">
    <property type="entry name" value="YpeA/RimI_acetyltransf"/>
</dbReference>
<evidence type="ECO:0000256" key="4">
    <source>
        <dbReference type="ARBA" id="ARBA00023315"/>
    </source>
</evidence>
<dbReference type="InterPro" id="IPR000182">
    <property type="entry name" value="GNAT_dom"/>
</dbReference>
<keyword evidence="7" id="KW-1185">Reference proteome</keyword>
<dbReference type="Proteomes" id="UP000241229">
    <property type="component" value="Unassembled WGS sequence"/>
</dbReference>
<dbReference type="InterPro" id="IPR006464">
    <property type="entry name" value="AcTrfase_RimI/Ard1"/>
</dbReference>
<dbReference type="PANTHER" id="PTHR43420:SF12">
    <property type="entry name" value="N-ACETYLTRANSFERASE DOMAIN-CONTAINING PROTEIN"/>
    <property type="match status" value="1"/>
</dbReference>
<dbReference type="Pfam" id="PF00583">
    <property type="entry name" value="Acetyltransf_1"/>
    <property type="match status" value="1"/>
</dbReference>
<dbReference type="SUPFAM" id="SSF55729">
    <property type="entry name" value="Acyl-CoA N-acyltransferases (Nat)"/>
    <property type="match status" value="1"/>
</dbReference>
<dbReference type="AlphaFoldDB" id="A0A2P7S6K0"/>
<gene>
    <name evidence="6" type="primary">rimI</name>
    <name evidence="6" type="ORF">C7I84_16540</name>
</gene>
<dbReference type="Gene3D" id="3.40.630.30">
    <property type="match status" value="1"/>
</dbReference>
<reference evidence="6 7" key="1">
    <citation type="submission" date="2018-03" db="EMBL/GenBank/DDBJ databases">
        <title>The draft genome of Mesorhizobium sp. 6GN-30.</title>
        <authorList>
            <person name="Liu L."/>
            <person name="Li L."/>
            <person name="Wang T."/>
            <person name="Zhang X."/>
            <person name="Liang L."/>
        </authorList>
    </citation>
    <scope>NUCLEOTIDE SEQUENCE [LARGE SCALE GENOMIC DNA]</scope>
    <source>
        <strain evidence="6 7">6GN30</strain>
    </source>
</reference>
<dbReference type="CDD" id="cd04301">
    <property type="entry name" value="NAT_SF"/>
    <property type="match status" value="1"/>
</dbReference>
<comment type="caution">
    <text evidence="6">The sequence shown here is derived from an EMBL/GenBank/DDBJ whole genome shotgun (WGS) entry which is preliminary data.</text>
</comment>
<evidence type="ECO:0000313" key="6">
    <source>
        <dbReference type="EMBL" id="PSJ58070.1"/>
    </source>
</evidence>
<organism evidence="6 7">
    <name type="scientific">Kumtagia ephedrae</name>
    <dbReference type="NCBI Taxonomy" id="2116701"/>
    <lineage>
        <taxon>Bacteria</taxon>
        <taxon>Pseudomonadati</taxon>
        <taxon>Pseudomonadota</taxon>
        <taxon>Alphaproteobacteria</taxon>
        <taxon>Hyphomicrobiales</taxon>
        <taxon>Phyllobacteriaceae</taxon>
        <taxon>Kumtagia</taxon>
    </lineage>
</organism>
<dbReference type="PANTHER" id="PTHR43420">
    <property type="entry name" value="ACETYLTRANSFERASE"/>
    <property type="match status" value="1"/>
</dbReference>
<dbReference type="NCBIfam" id="TIGR01575">
    <property type="entry name" value="rimI"/>
    <property type="match status" value="1"/>
</dbReference>
<dbReference type="GO" id="GO:0008080">
    <property type="term" value="F:N-acetyltransferase activity"/>
    <property type="evidence" value="ECO:0007669"/>
    <property type="project" value="InterPro"/>
</dbReference>
<evidence type="ECO:0000259" key="5">
    <source>
        <dbReference type="PROSITE" id="PS51186"/>
    </source>
</evidence>
<dbReference type="InterPro" id="IPR016181">
    <property type="entry name" value="Acyl_CoA_acyltransferase"/>
</dbReference>
<keyword evidence="3 6" id="KW-0808">Transferase</keyword>
<accession>A0A2P7S6K0</accession>
<dbReference type="RefSeq" id="WP_106773308.1">
    <property type="nucleotide sequence ID" value="NZ_PXYK01000015.1"/>
</dbReference>
<keyword evidence="4" id="KW-0012">Acyltransferase</keyword>
<dbReference type="OrthoDB" id="9804026at2"/>
<evidence type="ECO:0000256" key="1">
    <source>
        <dbReference type="ARBA" id="ARBA00005395"/>
    </source>
</evidence>
<evidence type="ECO:0000256" key="3">
    <source>
        <dbReference type="ARBA" id="ARBA00022679"/>
    </source>
</evidence>
<proteinExistence type="inferred from homology"/>
<evidence type="ECO:0000313" key="7">
    <source>
        <dbReference type="Proteomes" id="UP000241229"/>
    </source>
</evidence>
<protein>
    <submittedName>
        <fullName evidence="6">Ribosomal-protein-alanine N-acetyltransferase</fullName>
    </submittedName>
</protein>
<comment type="similarity">
    <text evidence="1">Belongs to the acetyltransferase family. RimI subfamily.</text>
</comment>
<dbReference type="PROSITE" id="PS51186">
    <property type="entry name" value="GNAT"/>
    <property type="match status" value="1"/>
</dbReference>
<name>A0A2P7S6K0_9HYPH</name>
<evidence type="ECO:0000256" key="2">
    <source>
        <dbReference type="ARBA" id="ARBA00022490"/>
    </source>
</evidence>
<sequence length="164" mass="18156">MRIPFMQPRQREFAVGPLTASDLAALAAIHREDFARPWSEEEFHGLLTQDTVFGFTVREVGHGQEAPAGFVLARLVAGEGEILTVAVARASRRQGLGWQLMDAVLRDLHARRAEALFLEVDESNAAALALYRRLGFLQVGRRANYYANARGPAGGALVMRRDLR</sequence>
<dbReference type="EMBL" id="PXYK01000015">
    <property type="protein sequence ID" value="PSJ58070.1"/>
    <property type="molecule type" value="Genomic_DNA"/>
</dbReference>
<keyword evidence="2" id="KW-0963">Cytoplasm</keyword>
<feature type="domain" description="N-acetyltransferase" evidence="5">
    <location>
        <begin position="13"/>
        <end position="164"/>
    </location>
</feature>